<reference evidence="3 4" key="1">
    <citation type="submission" date="2024-04" db="EMBL/GenBank/DDBJ databases">
        <authorList>
            <person name="Wu Y.S."/>
            <person name="Zhang L."/>
        </authorList>
    </citation>
    <scope>NUCLEOTIDE SEQUENCE [LARGE SCALE GENOMIC DNA]</scope>
    <source>
        <strain evidence="3 4">KG-01</strain>
    </source>
</reference>
<keyword evidence="4" id="KW-1185">Reference proteome</keyword>
<gene>
    <name evidence="3" type="ORF">AAF454_00125</name>
</gene>
<dbReference type="InterPro" id="IPR001375">
    <property type="entry name" value="Peptidase_S9_cat"/>
</dbReference>
<keyword evidence="1" id="KW-0378">Hydrolase</keyword>
<dbReference type="RefSeq" id="WP_342302541.1">
    <property type="nucleotide sequence ID" value="NZ_JBCEWA010000001.1"/>
</dbReference>
<dbReference type="Proteomes" id="UP001398420">
    <property type="component" value="Unassembled WGS sequence"/>
</dbReference>
<dbReference type="Pfam" id="PF00326">
    <property type="entry name" value="Peptidase_S9"/>
    <property type="match status" value="1"/>
</dbReference>
<accession>A0ABU9LGB8</accession>
<sequence length="255" mass="28984">MEIKKEQWGNIPLLHIYDETMDASTPTILFLHGFESAKEHNLHYAYNYVNKGMRVIMPDAMLHGDRDEHLDPVQLSLRFWEIVLTNIEEVGTIYHALQDKGIIQEGTKIGLSGTSMGAITTLGCLTVYPWIDVAAVMMGTPNYVDLAKAQIEQVEAMGLPLPLSEEELAHLYRTLAYFEISSHPEKLAGRPVFFWHGKKDQMVPYAPAHAFYEAMKEQYADAPEKWQHMTSKSSGHKVNRKGMLANVDWFAEYLA</sequence>
<organism evidence="3 4">
    <name type="scientific">Kurthia gibsonii</name>
    <dbReference type="NCBI Taxonomy" id="33946"/>
    <lineage>
        <taxon>Bacteria</taxon>
        <taxon>Bacillati</taxon>
        <taxon>Bacillota</taxon>
        <taxon>Bacilli</taxon>
        <taxon>Bacillales</taxon>
        <taxon>Caryophanaceae</taxon>
        <taxon>Kurthia</taxon>
    </lineage>
</organism>
<evidence type="ECO:0000259" key="2">
    <source>
        <dbReference type="Pfam" id="PF00326"/>
    </source>
</evidence>
<proteinExistence type="predicted"/>
<dbReference type="SUPFAM" id="SSF53474">
    <property type="entry name" value="alpha/beta-Hydrolases"/>
    <property type="match status" value="1"/>
</dbReference>
<evidence type="ECO:0000313" key="4">
    <source>
        <dbReference type="Proteomes" id="UP001398420"/>
    </source>
</evidence>
<protein>
    <submittedName>
        <fullName evidence="3">Prolyl oligopeptidase family serine peptidase</fullName>
    </submittedName>
</protein>
<evidence type="ECO:0000313" key="3">
    <source>
        <dbReference type="EMBL" id="MEL5986820.1"/>
    </source>
</evidence>
<dbReference type="PANTHER" id="PTHR22946">
    <property type="entry name" value="DIENELACTONE HYDROLASE DOMAIN-CONTAINING PROTEIN-RELATED"/>
    <property type="match status" value="1"/>
</dbReference>
<dbReference type="Gene3D" id="3.40.50.1820">
    <property type="entry name" value="alpha/beta hydrolase"/>
    <property type="match status" value="1"/>
</dbReference>
<name>A0ABU9LGB8_9BACL</name>
<evidence type="ECO:0000256" key="1">
    <source>
        <dbReference type="ARBA" id="ARBA00022801"/>
    </source>
</evidence>
<dbReference type="PANTHER" id="PTHR22946:SF9">
    <property type="entry name" value="POLYKETIDE TRANSFERASE AF380"/>
    <property type="match status" value="1"/>
</dbReference>
<dbReference type="InterPro" id="IPR029058">
    <property type="entry name" value="AB_hydrolase_fold"/>
</dbReference>
<dbReference type="EMBL" id="JBCEWA010000001">
    <property type="protein sequence ID" value="MEL5986820.1"/>
    <property type="molecule type" value="Genomic_DNA"/>
</dbReference>
<dbReference type="InterPro" id="IPR050261">
    <property type="entry name" value="FrsA_esterase"/>
</dbReference>
<comment type="caution">
    <text evidence="3">The sequence shown here is derived from an EMBL/GenBank/DDBJ whole genome shotgun (WGS) entry which is preliminary data.</text>
</comment>
<feature type="domain" description="Peptidase S9 prolyl oligopeptidase catalytic" evidence="2">
    <location>
        <begin position="94"/>
        <end position="253"/>
    </location>
</feature>